<evidence type="ECO:0000256" key="1">
    <source>
        <dbReference type="ARBA" id="ARBA00001933"/>
    </source>
</evidence>
<dbReference type="OrthoDB" id="7773036at2759"/>
<keyword evidence="9" id="KW-1185">Reference proteome</keyword>
<comment type="cofactor">
    <cofactor evidence="1">
        <name>pyridoxal 5'-phosphate</name>
        <dbReference type="ChEBI" id="CHEBI:597326"/>
    </cofactor>
</comment>
<dbReference type="InParanoid" id="A0A0C3KUG7"/>
<dbReference type="PANTHER" id="PTHR48078:SF2">
    <property type="entry name" value="CATABOLIC L-SERINE_THREONINE DEHYDRATASE"/>
    <property type="match status" value="1"/>
</dbReference>
<keyword evidence="5" id="KW-0456">Lyase</keyword>
<sequence>MEALWLETPLIYATHISDLLGCSAYLKLENLQPSQSFKYRGISRLVQLSKAQHGPSVHILVASTGNAGLAAAIAARKLGVKCTIYLPSSTREETQVRLLKQGAKVLVVGQIYADSVAAMRKEAKADPNAVILPSYESPVLWEGHSSMVKEMKNQLGEKPDAILCSVGGGGLIGGLLLGCKAVNWDDVPLIALETHGSNCFYQANAVNTQGFTSKSCTFPPEIPNDQSYTKIEINSEHSVAIPHLRTLHSRALSLGATYAAPEVVRMALDHPAGVKCVCIADELAMRGAQLLANDHKMLVELACATTISAAYNHEFFWRLLDPESALSPEEKRKKTVVFVVCGGINICYDEAASYTGILEEAAAHENTWRIICNGTEFHVNK</sequence>
<dbReference type="SUPFAM" id="SSF53686">
    <property type="entry name" value="Tryptophan synthase beta subunit-like PLP-dependent enzymes"/>
    <property type="match status" value="1"/>
</dbReference>
<reference evidence="8 9" key="1">
    <citation type="submission" date="2014-04" db="EMBL/GenBank/DDBJ databases">
        <authorList>
            <consortium name="DOE Joint Genome Institute"/>
            <person name="Kuo A."/>
            <person name="Kohler A."/>
            <person name="Costa M.D."/>
            <person name="Nagy L.G."/>
            <person name="Floudas D."/>
            <person name="Copeland A."/>
            <person name="Barry K.W."/>
            <person name="Cichocki N."/>
            <person name="Veneault-Fourrey C."/>
            <person name="LaButti K."/>
            <person name="Lindquist E.A."/>
            <person name="Lipzen A."/>
            <person name="Lundell T."/>
            <person name="Morin E."/>
            <person name="Murat C."/>
            <person name="Sun H."/>
            <person name="Tunlid A."/>
            <person name="Henrissat B."/>
            <person name="Grigoriev I.V."/>
            <person name="Hibbett D.S."/>
            <person name="Martin F."/>
            <person name="Nordberg H.P."/>
            <person name="Cantor M.N."/>
            <person name="Hua S.X."/>
        </authorList>
    </citation>
    <scope>NUCLEOTIDE SEQUENCE [LARGE SCALE GENOMIC DNA]</scope>
    <source>
        <strain evidence="8 9">Marx 270</strain>
    </source>
</reference>
<evidence type="ECO:0000256" key="2">
    <source>
        <dbReference type="ARBA" id="ARBA00010869"/>
    </source>
</evidence>
<dbReference type="EC" id="4.3.1.17" evidence="3"/>
<gene>
    <name evidence="8" type="ORF">M404DRAFT_992812</name>
</gene>
<accession>A0A0C3KUG7</accession>
<keyword evidence="4" id="KW-0663">Pyridoxal phosphate</keyword>
<reference evidence="9" key="2">
    <citation type="submission" date="2015-01" db="EMBL/GenBank/DDBJ databases">
        <title>Evolutionary Origins and Diversification of the Mycorrhizal Mutualists.</title>
        <authorList>
            <consortium name="DOE Joint Genome Institute"/>
            <consortium name="Mycorrhizal Genomics Consortium"/>
            <person name="Kohler A."/>
            <person name="Kuo A."/>
            <person name="Nagy L.G."/>
            <person name="Floudas D."/>
            <person name="Copeland A."/>
            <person name="Barry K.W."/>
            <person name="Cichocki N."/>
            <person name="Veneault-Fourrey C."/>
            <person name="LaButti K."/>
            <person name="Lindquist E.A."/>
            <person name="Lipzen A."/>
            <person name="Lundell T."/>
            <person name="Morin E."/>
            <person name="Murat C."/>
            <person name="Riley R."/>
            <person name="Ohm R."/>
            <person name="Sun H."/>
            <person name="Tunlid A."/>
            <person name="Henrissat B."/>
            <person name="Grigoriev I.V."/>
            <person name="Hibbett D.S."/>
            <person name="Martin F."/>
        </authorList>
    </citation>
    <scope>NUCLEOTIDE SEQUENCE [LARGE SCALE GENOMIC DNA]</scope>
    <source>
        <strain evidence="9">Marx 270</strain>
    </source>
</reference>
<evidence type="ECO:0000256" key="3">
    <source>
        <dbReference type="ARBA" id="ARBA00012093"/>
    </source>
</evidence>
<dbReference type="GO" id="GO:0006567">
    <property type="term" value="P:L-threonine catabolic process"/>
    <property type="evidence" value="ECO:0007669"/>
    <property type="project" value="TreeGrafter"/>
</dbReference>
<protein>
    <recommendedName>
        <fullName evidence="3">L-serine ammonia-lyase</fullName>
        <ecNumber evidence="3">4.3.1.17</ecNumber>
    </recommendedName>
</protein>
<name>A0A0C3KUG7_PISTI</name>
<dbReference type="GO" id="GO:0003941">
    <property type="term" value="F:L-serine ammonia-lyase activity"/>
    <property type="evidence" value="ECO:0007669"/>
    <property type="project" value="UniProtKB-EC"/>
</dbReference>
<dbReference type="Gene3D" id="3.40.50.1100">
    <property type="match status" value="2"/>
</dbReference>
<evidence type="ECO:0000313" key="9">
    <source>
        <dbReference type="Proteomes" id="UP000054217"/>
    </source>
</evidence>
<dbReference type="PANTHER" id="PTHR48078">
    <property type="entry name" value="THREONINE DEHYDRATASE, MITOCHONDRIAL-RELATED"/>
    <property type="match status" value="1"/>
</dbReference>
<proteinExistence type="inferred from homology"/>
<dbReference type="HOGENOM" id="CLU_021152_3_0_1"/>
<evidence type="ECO:0000256" key="4">
    <source>
        <dbReference type="ARBA" id="ARBA00022898"/>
    </source>
</evidence>
<feature type="domain" description="Tryptophan synthase beta chain-like PALP" evidence="7">
    <location>
        <begin position="7"/>
        <end position="342"/>
    </location>
</feature>
<dbReference type="GO" id="GO:0009097">
    <property type="term" value="P:isoleucine biosynthetic process"/>
    <property type="evidence" value="ECO:0007669"/>
    <property type="project" value="TreeGrafter"/>
</dbReference>
<evidence type="ECO:0000259" key="7">
    <source>
        <dbReference type="Pfam" id="PF00291"/>
    </source>
</evidence>
<dbReference type="STRING" id="870435.A0A0C3KUG7"/>
<dbReference type="EMBL" id="KN831946">
    <property type="protein sequence ID" value="KIO13257.1"/>
    <property type="molecule type" value="Genomic_DNA"/>
</dbReference>
<dbReference type="InterPro" id="IPR050147">
    <property type="entry name" value="Ser/Thr_Dehydratase"/>
</dbReference>
<evidence type="ECO:0000256" key="6">
    <source>
        <dbReference type="ARBA" id="ARBA00049406"/>
    </source>
</evidence>
<dbReference type="Pfam" id="PF00291">
    <property type="entry name" value="PALP"/>
    <property type="match status" value="1"/>
</dbReference>
<evidence type="ECO:0000313" key="8">
    <source>
        <dbReference type="EMBL" id="KIO13257.1"/>
    </source>
</evidence>
<dbReference type="GO" id="GO:0006565">
    <property type="term" value="P:L-serine catabolic process"/>
    <property type="evidence" value="ECO:0007669"/>
    <property type="project" value="TreeGrafter"/>
</dbReference>
<dbReference type="Proteomes" id="UP000054217">
    <property type="component" value="Unassembled WGS sequence"/>
</dbReference>
<dbReference type="AlphaFoldDB" id="A0A0C3KUG7"/>
<organism evidence="8 9">
    <name type="scientific">Pisolithus tinctorius Marx 270</name>
    <dbReference type="NCBI Taxonomy" id="870435"/>
    <lineage>
        <taxon>Eukaryota</taxon>
        <taxon>Fungi</taxon>
        <taxon>Dikarya</taxon>
        <taxon>Basidiomycota</taxon>
        <taxon>Agaricomycotina</taxon>
        <taxon>Agaricomycetes</taxon>
        <taxon>Agaricomycetidae</taxon>
        <taxon>Boletales</taxon>
        <taxon>Sclerodermatineae</taxon>
        <taxon>Pisolithaceae</taxon>
        <taxon>Pisolithus</taxon>
    </lineage>
</organism>
<dbReference type="InterPro" id="IPR036052">
    <property type="entry name" value="TrpB-like_PALP_sf"/>
</dbReference>
<comment type="similarity">
    <text evidence="2">Belongs to the serine/threonine dehydratase family.</text>
</comment>
<comment type="catalytic activity">
    <reaction evidence="6">
        <text>L-serine = pyruvate + NH4(+)</text>
        <dbReference type="Rhea" id="RHEA:19169"/>
        <dbReference type="ChEBI" id="CHEBI:15361"/>
        <dbReference type="ChEBI" id="CHEBI:28938"/>
        <dbReference type="ChEBI" id="CHEBI:33384"/>
        <dbReference type="EC" id="4.3.1.17"/>
    </reaction>
</comment>
<dbReference type="InterPro" id="IPR001926">
    <property type="entry name" value="TrpB-like_PALP"/>
</dbReference>
<dbReference type="GO" id="GO:0004794">
    <property type="term" value="F:threonine deaminase activity"/>
    <property type="evidence" value="ECO:0007669"/>
    <property type="project" value="TreeGrafter"/>
</dbReference>
<evidence type="ECO:0000256" key="5">
    <source>
        <dbReference type="ARBA" id="ARBA00023239"/>
    </source>
</evidence>